<dbReference type="PANTHER" id="PTHR22946:SF12">
    <property type="entry name" value="CONIDIAL PIGMENT BIOSYNTHESIS PROTEIN AYG1 (AFU_ORTHOLOGUE AFUA_2G17550)"/>
    <property type="match status" value="1"/>
</dbReference>
<gene>
    <name evidence="2" type="ORF">N5A92_21950</name>
</gene>
<evidence type="ECO:0000313" key="3">
    <source>
        <dbReference type="Proteomes" id="UP001320831"/>
    </source>
</evidence>
<dbReference type="InterPro" id="IPR010520">
    <property type="entry name" value="FrsA-like"/>
</dbReference>
<dbReference type="Gene3D" id="1.20.1440.110">
    <property type="entry name" value="acylaminoacyl peptidase"/>
    <property type="match status" value="1"/>
</dbReference>
<reference evidence="2 3" key="1">
    <citation type="submission" date="2022-09" db="EMBL/GenBank/DDBJ databases">
        <title>Chelativorans salina sp. nov., a novel slightly halophilic bacterium isolated from a saline lake sediment enrichment.</title>
        <authorList>
            <person name="Gao L."/>
            <person name="Fang B.-Z."/>
            <person name="Li W.-J."/>
        </authorList>
    </citation>
    <scope>NUCLEOTIDE SEQUENCE [LARGE SCALE GENOMIC DNA]</scope>
    <source>
        <strain evidence="2 3">EGI FJ00035</strain>
    </source>
</reference>
<dbReference type="InterPro" id="IPR050261">
    <property type="entry name" value="FrsA_esterase"/>
</dbReference>
<dbReference type="Pfam" id="PF06500">
    <property type="entry name" value="FrsA-like"/>
    <property type="match status" value="1"/>
</dbReference>
<evidence type="ECO:0000313" key="2">
    <source>
        <dbReference type="EMBL" id="MCT7377689.1"/>
    </source>
</evidence>
<sequence length="345" mass="36687">MVEVAGHWLPRMEVAGIPSTTAKSVMEAAGTWENWCRAWTAEGNRHQAAGEEALSLGRHVTAGEAFARASLFYHFAQFMFFDDIAQKSAAAHAKREAYARALPMLDPPGELLSISFEGGVIRAALRKPAHGATSHPLVILIPGSDSTKEEFPALEAHFLKRGLATLSVDGPGQGEGRSLGPLRTDIGPALAAIVEHVSAVPGIAGGIALVGMAFGGHLALRAARAVPGLKAVVSINGFHYLAAMWPGFPPVYRDNMTYALGAADLEEAAERARAFTLARALPAPCPTLIIHGGKDRIFPPEEAERCAAWAGDADLMIYPDGNHVCNNIAWAYRPMAADFVAEKLI</sequence>
<keyword evidence="3" id="KW-1185">Reference proteome</keyword>
<keyword evidence="1 2" id="KW-0378">Hydrolase</keyword>
<dbReference type="SUPFAM" id="SSF53474">
    <property type="entry name" value="alpha/beta-Hydrolases"/>
    <property type="match status" value="1"/>
</dbReference>
<accession>A0ABT2LWX2</accession>
<proteinExistence type="predicted"/>
<dbReference type="Gene3D" id="3.40.50.1820">
    <property type="entry name" value="alpha/beta hydrolase"/>
    <property type="match status" value="1"/>
</dbReference>
<evidence type="ECO:0000256" key="1">
    <source>
        <dbReference type="ARBA" id="ARBA00022801"/>
    </source>
</evidence>
<organism evidence="2 3">
    <name type="scientific">Chelativorans salis</name>
    <dbReference type="NCBI Taxonomy" id="2978478"/>
    <lineage>
        <taxon>Bacteria</taxon>
        <taxon>Pseudomonadati</taxon>
        <taxon>Pseudomonadota</taxon>
        <taxon>Alphaproteobacteria</taxon>
        <taxon>Hyphomicrobiales</taxon>
        <taxon>Phyllobacteriaceae</taxon>
        <taxon>Chelativorans</taxon>
    </lineage>
</organism>
<dbReference type="InterPro" id="IPR029058">
    <property type="entry name" value="AB_hydrolase_fold"/>
</dbReference>
<dbReference type="PANTHER" id="PTHR22946">
    <property type="entry name" value="DIENELACTONE HYDROLASE DOMAIN-CONTAINING PROTEIN-RELATED"/>
    <property type="match status" value="1"/>
</dbReference>
<dbReference type="EMBL" id="JAOCZP010000008">
    <property type="protein sequence ID" value="MCT7377689.1"/>
    <property type="molecule type" value="Genomic_DNA"/>
</dbReference>
<dbReference type="RefSeq" id="WP_260906310.1">
    <property type="nucleotide sequence ID" value="NZ_JAOCZP010000008.1"/>
</dbReference>
<dbReference type="GO" id="GO:0016787">
    <property type="term" value="F:hydrolase activity"/>
    <property type="evidence" value="ECO:0007669"/>
    <property type="project" value="UniProtKB-KW"/>
</dbReference>
<comment type="caution">
    <text evidence="2">The sequence shown here is derived from an EMBL/GenBank/DDBJ whole genome shotgun (WGS) entry which is preliminary data.</text>
</comment>
<dbReference type="Proteomes" id="UP001320831">
    <property type="component" value="Unassembled WGS sequence"/>
</dbReference>
<name>A0ABT2LWX2_9HYPH</name>
<protein>
    <submittedName>
        <fullName evidence="2">Alpha/beta fold hydrolase</fullName>
    </submittedName>
</protein>